<dbReference type="InterPro" id="IPR029071">
    <property type="entry name" value="Ubiquitin-like_domsf"/>
</dbReference>
<dbReference type="InterPro" id="IPR009060">
    <property type="entry name" value="UBA-like_sf"/>
</dbReference>
<feature type="domain" description="UBA" evidence="3">
    <location>
        <begin position="139"/>
        <end position="179"/>
    </location>
</feature>
<dbReference type="SMART" id="SM00165">
    <property type="entry name" value="UBA"/>
    <property type="match status" value="2"/>
</dbReference>
<name>A0AAV9ITH1_CYACA</name>
<evidence type="ECO:0000259" key="3">
    <source>
        <dbReference type="PROSITE" id="PS50030"/>
    </source>
</evidence>
<dbReference type="EMBL" id="JANCYW010000004">
    <property type="protein sequence ID" value="KAK4535373.1"/>
    <property type="molecule type" value="Genomic_DNA"/>
</dbReference>
<keyword evidence="1" id="KW-0963">Cytoplasm</keyword>
<dbReference type="Gene3D" id="3.10.20.90">
    <property type="entry name" value="Phosphatidylinositol 3-kinase Catalytic Subunit, Chain A, domain 1"/>
    <property type="match status" value="1"/>
</dbReference>
<sequence>MKLTFKTLNNAQFTVDDIEPQTTTVGDLKMLLSRWPEAGFDEERAGDCKLIHSGKVLADASRLVSECALKEGDFVVVMPPRKRVERKRVADEQAAPALATKQEDVAVPKGEAPAASSATSALPATAADPASSSAMVSGDAYRQSIEQMKEMGFEEEAVVRAMRAAYNNPERAIEYLFQGVPENVGNEETGESHTAAAPTNPSVTTNAAGNPLEALRRLPHINLLRRMVQQDPSQLRPLLAELQRLDPRIVERINENQGEFVAFMNEPVSDEDAERDLQQLQALMRATGVDPASGSNATAAAAAANALLRGATGGGGDDGDRAPQMVRIEVSQEEMEQIQRLEELVGPMGVSREACLEAWLSCDRNEEMAAAYILENLDDYTGHGEGEEDGDDEDEEQLG</sequence>
<dbReference type="SUPFAM" id="SSF101238">
    <property type="entry name" value="XPC-binding domain"/>
    <property type="match status" value="1"/>
</dbReference>
<dbReference type="AlphaFoldDB" id="A0AAV9ITH1"/>
<feature type="region of interest" description="Disordered" evidence="2">
    <location>
        <begin position="379"/>
        <end position="399"/>
    </location>
</feature>
<keyword evidence="6" id="KW-1185">Reference proteome</keyword>
<feature type="domain" description="Ubiquitin-like" evidence="4">
    <location>
        <begin position="1"/>
        <end position="78"/>
    </location>
</feature>
<dbReference type="Gene3D" id="1.10.8.10">
    <property type="entry name" value="DNA helicase RuvA subunit, C-terminal domain"/>
    <property type="match status" value="2"/>
</dbReference>
<dbReference type="InterPro" id="IPR015940">
    <property type="entry name" value="UBA"/>
</dbReference>
<proteinExistence type="inferred from homology"/>
<comment type="caution">
    <text evidence="5">The sequence shown here is derived from an EMBL/GenBank/DDBJ whole genome shotgun (WGS) entry which is preliminary data.</text>
</comment>
<dbReference type="GO" id="GO:0003684">
    <property type="term" value="F:damaged DNA binding"/>
    <property type="evidence" value="ECO:0007669"/>
    <property type="project" value="UniProtKB-UniRule"/>
</dbReference>
<evidence type="ECO:0000259" key="4">
    <source>
        <dbReference type="PROSITE" id="PS50053"/>
    </source>
</evidence>
<dbReference type="Gene3D" id="1.10.10.540">
    <property type="entry name" value="XPC-binding domain"/>
    <property type="match status" value="1"/>
</dbReference>
<dbReference type="GO" id="GO:0005829">
    <property type="term" value="C:cytosol"/>
    <property type="evidence" value="ECO:0007669"/>
    <property type="project" value="TreeGrafter"/>
</dbReference>
<dbReference type="Pfam" id="PF09280">
    <property type="entry name" value="XPC-binding"/>
    <property type="match status" value="1"/>
</dbReference>
<dbReference type="NCBIfam" id="TIGR00601">
    <property type="entry name" value="rad23"/>
    <property type="match status" value="1"/>
</dbReference>
<dbReference type="InterPro" id="IPR000626">
    <property type="entry name" value="Ubiquitin-like_dom"/>
</dbReference>
<comment type="subcellular location">
    <subcellularLocation>
        <location evidence="1">Nucleus</location>
    </subcellularLocation>
    <subcellularLocation>
        <location evidence="1">Cytoplasm</location>
    </subcellularLocation>
</comment>
<dbReference type="GO" id="GO:0043130">
    <property type="term" value="F:ubiquitin binding"/>
    <property type="evidence" value="ECO:0007669"/>
    <property type="project" value="UniProtKB-UniRule"/>
</dbReference>
<dbReference type="SUPFAM" id="SSF46934">
    <property type="entry name" value="UBA-like"/>
    <property type="match status" value="2"/>
</dbReference>
<comment type="function">
    <text evidence="1">Multiubiquitin chain receptor involved in modulation of proteasomal degradation. Involved in nucleotide excision repair.</text>
</comment>
<dbReference type="SUPFAM" id="SSF54236">
    <property type="entry name" value="Ubiquitin-like"/>
    <property type="match status" value="1"/>
</dbReference>
<dbReference type="PANTHER" id="PTHR10621">
    <property type="entry name" value="UV EXCISION REPAIR PROTEIN RAD23"/>
    <property type="match status" value="1"/>
</dbReference>
<dbReference type="PANTHER" id="PTHR10621:SF0">
    <property type="entry name" value="UV EXCISION REPAIR PROTEIN RAD23"/>
    <property type="match status" value="1"/>
</dbReference>
<protein>
    <recommendedName>
        <fullName evidence="1">UV excision repair protein RAD23</fullName>
    </recommendedName>
</protein>
<dbReference type="GO" id="GO:0005654">
    <property type="term" value="C:nucleoplasm"/>
    <property type="evidence" value="ECO:0007669"/>
    <property type="project" value="TreeGrafter"/>
</dbReference>
<evidence type="ECO:0000313" key="6">
    <source>
        <dbReference type="Proteomes" id="UP001301350"/>
    </source>
</evidence>
<feature type="compositionally biased region" description="Low complexity" evidence="2">
    <location>
        <begin position="112"/>
        <end position="134"/>
    </location>
</feature>
<dbReference type="PROSITE" id="PS50030">
    <property type="entry name" value="UBA"/>
    <property type="match status" value="1"/>
</dbReference>
<dbReference type="CDD" id="cd14281">
    <property type="entry name" value="UBA2_Rad23_like"/>
    <property type="match status" value="1"/>
</dbReference>
<reference evidence="5 6" key="1">
    <citation type="submission" date="2022-07" db="EMBL/GenBank/DDBJ databases">
        <title>Genome-wide signatures of adaptation to extreme environments.</title>
        <authorList>
            <person name="Cho C.H."/>
            <person name="Yoon H.S."/>
        </authorList>
    </citation>
    <scope>NUCLEOTIDE SEQUENCE [LARGE SCALE GENOMIC DNA]</scope>
    <source>
        <strain evidence="5 6">DBV 063 E5</strain>
    </source>
</reference>
<dbReference type="PRINTS" id="PR01839">
    <property type="entry name" value="RAD23PROTEIN"/>
</dbReference>
<dbReference type="GO" id="GO:0006289">
    <property type="term" value="P:nucleotide-excision repair"/>
    <property type="evidence" value="ECO:0007669"/>
    <property type="project" value="UniProtKB-UniRule"/>
</dbReference>
<dbReference type="Pfam" id="PF00627">
    <property type="entry name" value="UBA"/>
    <property type="match status" value="1"/>
</dbReference>
<evidence type="ECO:0000256" key="2">
    <source>
        <dbReference type="SAM" id="MobiDB-lite"/>
    </source>
</evidence>
<feature type="region of interest" description="Disordered" evidence="2">
    <location>
        <begin position="87"/>
        <end position="135"/>
    </location>
</feature>
<dbReference type="Proteomes" id="UP001301350">
    <property type="component" value="Unassembled WGS sequence"/>
</dbReference>
<keyword evidence="1" id="KW-0539">Nucleus</keyword>
<feature type="region of interest" description="Disordered" evidence="2">
    <location>
        <begin position="186"/>
        <end position="207"/>
    </location>
</feature>
<dbReference type="GO" id="GO:0031593">
    <property type="term" value="F:polyubiquitin modification-dependent protein binding"/>
    <property type="evidence" value="ECO:0007669"/>
    <property type="project" value="UniProtKB-UniRule"/>
</dbReference>
<evidence type="ECO:0000256" key="1">
    <source>
        <dbReference type="RuleBase" id="RU367049"/>
    </source>
</evidence>
<accession>A0AAV9ITH1</accession>
<dbReference type="GO" id="GO:0043161">
    <property type="term" value="P:proteasome-mediated ubiquitin-dependent protein catabolic process"/>
    <property type="evidence" value="ECO:0007669"/>
    <property type="project" value="UniProtKB-UniRule"/>
</dbReference>
<dbReference type="InterPro" id="IPR036353">
    <property type="entry name" value="XPC-bd_sf"/>
</dbReference>
<feature type="compositionally biased region" description="Acidic residues" evidence="2">
    <location>
        <begin position="386"/>
        <end position="399"/>
    </location>
</feature>
<dbReference type="InterPro" id="IPR015360">
    <property type="entry name" value="XPC-bd"/>
</dbReference>
<feature type="compositionally biased region" description="Polar residues" evidence="2">
    <location>
        <begin position="197"/>
        <end position="207"/>
    </location>
</feature>
<dbReference type="InterPro" id="IPR004806">
    <property type="entry name" value="Rad23"/>
</dbReference>
<dbReference type="FunFam" id="1.10.8.10:FF:000003">
    <property type="entry name" value="UV excision repair protein RAD23 homolog"/>
    <property type="match status" value="1"/>
</dbReference>
<dbReference type="PROSITE" id="PS50053">
    <property type="entry name" value="UBIQUITIN_2"/>
    <property type="match status" value="1"/>
</dbReference>
<evidence type="ECO:0000313" key="5">
    <source>
        <dbReference type="EMBL" id="KAK4535373.1"/>
    </source>
</evidence>
<keyword evidence="1" id="KW-0234">DNA repair</keyword>
<comment type="similarity">
    <text evidence="1">Belongs to the RAD23 family.</text>
</comment>
<gene>
    <name evidence="5" type="ORF">CDCA_CDCA04G1398</name>
</gene>
<organism evidence="5 6">
    <name type="scientific">Cyanidium caldarium</name>
    <name type="common">Red alga</name>
    <dbReference type="NCBI Taxonomy" id="2771"/>
    <lineage>
        <taxon>Eukaryota</taxon>
        <taxon>Rhodophyta</taxon>
        <taxon>Bangiophyceae</taxon>
        <taxon>Cyanidiales</taxon>
        <taxon>Cyanidiaceae</taxon>
        <taxon>Cyanidium</taxon>
    </lineage>
</organism>
<keyword evidence="1" id="KW-0227">DNA damage</keyword>
<dbReference type="GO" id="GO:0070628">
    <property type="term" value="F:proteasome binding"/>
    <property type="evidence" value="ECO:0007669"/>
    <property type="project" value="TreeGrafter"/>
</dbReference>
<dbReference type="CDD" id="cd01805">
    <property type="entry name" value="Ubl_Rad23"/>
    <property type="match status" value="1"/>
</dbReference>